<dbReference type="InterPro" id="IPR041677">
    <property type="entry name" value="DNA2/NAM7_AAA_11"/>
</dbReference>
<feature type="domain" description="DNA2/NAM7 helicase helicase" evidence="2">
    <location>
        <begin position="366"/>
        <end position="487"/>
    </location>
</feature>
<evidence type="ECO:0000259" key="2">
    <source>
        <dbReference type="Pfam" id="PF13086"/>
    </source>
</evidence>
<dbReference type="Pfam" id="PF13086">
    <property type="entry name" value="AAA_11"/>
    <property type="match status" value="1"/>
</dbReference>
<accession>A0A1Y3PL86</accession>
<dbReference type="Proteomes" id="UP000196475">
    <property type="component" value="Unassembled WGS sequence"/>
</dbReference>
<protein>
    <recommendedName>
        <fullName evidence="2">DNA2/NAM7 helicase helicase domain-containing protein</fullName>
    </recommendedName>
</protein>
<evidence type="ECO:0000256" key="1">
    <source>
        <dbReference type="SAM" id="Coils"/>
    </source>
</evidence>
<feature type="coiled-coil region" evidence="1">
    <location>
        <begin position="457"/>
        <end position="491"/>
    </location>
</feature>
<reference evidence="4" key="1">
    <citation type="submission" date="2016-06" db="EMBL/GenBank/DDBJ databases">
        <authorList>
            <person name="Nascimento L."/>
            <person name="Pereira R.V."/>
            <person name="Martins L.F."/>
            <person name="Quaggio R.B."/>
            <person name="Silva A.M."/>
            <person name="Setubal J.C."/>
        </authorList>
    </citation>
    <scope>NUCLEOTIDE SEQUENCE [LARGE SCALE GENOMIC DNA]</scope>
</reference>
<dbReference type="GO" id="GO:0004386">
    <property type="term" value="F:helicase activity"/>
    <property type="evidence" value="ECO:0007669"/>
    <property type="project" value="InterPro"/>
</dbReference>
<dbReference type="AlphaFoldDB" id="A0A1Y3PL86"/>
<name>A0A1Y3PL86_9BACI</name>
<organism evidence="3 4">
    <name type="scientific">Bacillus thermozeamaize</name>
    <dbReference type="NCBI Taxonomy" id="230954"/>
    <lineage>
        <taxon>Bacteria</taxon>
        <taxon>Bacillati</taxon>
        <taxon>Bacillota</taxon>
        <taxon>Bacilli</taxon>
        <taxon>Bacillales</taxon>
        <taxon>Bacillaceae</taxon>
        <taxon>Bacillus</taxon>
    </lineage>
</organism>
<dbReference type="PANTHER" id="PTHR10887:SF495">
    <property type="entry name" value="HELICASE SENATAXIN ISOFORM X1-RELATED"/>
    <property type="match status" value="1"/>
</dbReference>
<dbReference type="SUPFAM" id="SSF52540">
    <property type="entry name" value="P-loop containing nucleoside triphosphate hydrolases"/>
    <property type="match status" value="1"/>
</dbReference>
<keyword evidence="1" id="KW-0175">Coiled coil</keyword>
<dbReference type="InterPro" id="IPR045055">
    <property type="entry name" value="DNA2/NAM7-like"/>
</dbReference>
<dbReference type="Gene3D" id="3.40.50.300">
    <property type="entry name" value="P-loop containing nucleotide triphosphate hydrolases"/>
    <property type="match status" value="1"/>
</dbReference>
<dbReference type="InterPro" id="IPR027417">
    <property type="entry name" value="P-loop_NTPase"/>
</dbReference>
<evidence type="ECO:0000313" key="4">
    <source>
        <dbReference type="Proteomes" id="UP000196475"/>
    </source>
</evidence>
<dbReference type="PANTHER" id="PTHR10887">
    <property type="entry name" value="DNA2/NAM7 HELICASE FAMILY"/>
    <property type="match status" value="1"/>
</dbReference>
<gene>
    <name evidence="3" type="ORF">BAA01_16350</name>
</gene>
<comment type="caution">
    <text evidence="3">The sequence shown here is derived from an EMBL/GenBank/DDBJ whole genome shotgun (WGS) entry which is preliminary data.</text>
</comment>
<evidence type="ECO:0000313" key="3">
    <source>
        <dbReference type="EMBL" id="OUM86896.1"/>
    </source>
</evidence>
<sequence length="708" mass="81381">MEDVNQTKAIRDKLTRLFRFLQEMHQLRNPVTKQVQNHFWHLWFHDLPDHPVIQLGNPANHDGHEPFILKVGKPDLTPCPEPPQEIQPWLQNGWQNPEKTVQVFESKTRMDEDGSEVKENFQDDESRVALFEEWLKRRNAWAQKEKPARAAMQIYETLYGIYAHIERENETVELVLGEGILKWKEIFHPILLLRVELQFHPEVPEFILVETDRPAELYTALLRSMGGVEQSAISRCLRDLEQGLYHPLGDVETEEFLKRVVSQLSPHGEFVKKENGTRNAEFLQLFRDPVLFLRKRTHGYAGTIDRILQDLQQRDDLPGAVTRVAGIHPKQDETQPPSSSLRDLDINGEDERILLSKEANAEQLKMALLLERYGSVLVQGPPGTGKTHTIANLIGHLLAQGKKVLVTSHTAKALTVLREKVAKPLQNLCVSVLDSDNKEQLEQSIDTINERLSVLDIPHEEQAIQKLEEERKRLLKQLREKREQLKLARMDEYRSVVVAGKECHPSEAAEFVRQHQEEHGWIPGPVEAGAPLPLSGEELAELYQTNRVLSPDEEKELDLSLPRPDELVHPNDFRVLVEELEALSQTDLAYRSDLWEPTGERSIEELRRFNGELSQAIAVLEEENHWKFAVITAGQSGEEHGTIWQDLIALIESTYEKMLSTQKELLEYDPRVSADIDLRKAKTILSDILDYINSGKKLSSFSLFFKRE</sequence>
<proteinExistence type="predicted"/>
<dbReference type="EMBL" id="LZRT01000084">
    <property type="protein sequence ID" value="OUM86896.1"/>
    <property type="molecule type" value="Genomic_DNA"/>
</dbReference>